<evidence type="ECO:0000256" key="3">
    <source>
        <dbReference type="ARBA" id="ARBA00022553"/>
    </source>
</evidence>
<feature type="region of interest" description="Disordered" evidence="10">
    <location>
        <begin position="451"/>
        <end position="491"/>
    </location>
</feature>
<dbReference type="EMBL" id="FO082269">
    <property type="protein sequence ID" value="CCO18325.1"/>
    <property type="molecule type" value="Genomic_DNA"/>
</dbReference>
<dbReference type="FunFam" id="1.10.510.10:FF:000024">
    <property type="entry name" value="Probable serine/threonine-protein kinase cot-1"/>
    <property type="match status" value="1"/>
</dbReference>
<protein>
    <recommendedName>
        <fullName evidence="1">non-specific serine/threonine protein kinase</fullName>
        <ecNumber evidence="1">2.7.11.1</ecNumber>
    </recommendedName>
</protein>
<feature type="region of interest" description="Disordered" evidence="10">
    <location>
        <begin position="509"/>
        <end position="543"/>
    </location>
</feature>
<dbReference type="eggNOG" id="KOG0606">
    <property type="taxonomic scope" value="Eukaryota"/>
</dbReference>
<keyword evidence="7" id="KW-0067">ATP-binding</keyword>
<dbReference type="EC" id="2.7.11.1" evidence="1"/>
<dbReference type="PANTHER" id="PTHR24356:SF1">
    <property type="entry name" value="SERINE_THREONINE-PROTEIN KINASE GREATWALL"/>
    <property type="match status" value="1"/>
</dbReference>
<evidence type="ECO:0000256" key="6">
    <source>
        <dbReference type="ARBA" id="ARBA00022777"/>
    </source>
</evidence>
<dbReference type="CDD" id="cd05579">
    <property type="entry name" value="STKc_MAST_like"/>
    <property type="match status" value="1"/>
</dbReference>
<dbReference type="InterPro" id="IPR000719">
    <property type="entry name" value="Prot_kinase_dom"/>
</dbReference>
<feature type="domain" description="Protein kinase" evidence="11">
    <location>
        <begin position="655"/>
        <end position="947"/>
    </location>
</feature>
<feature type="compositionally biased region" description="Low complexity" evidence="10">
    <location>
        <begin position="400"/>
        <end position="420"/>
    </location>
</feature>
<dbReference type="InterPro" id="IPR011009">
    <property type="entry name" value="Kinase-like_dom_sf"/>
</dbReference>
<dbReference type="STRING" id="41875.K8F0M2"/>
<dbReference type="RefSeq" id="XP_007510792.1">
    <property type="nucleotide sequence ID" value="XM_007510730.1"/>
</dbReference>
<feature type="compositionally biased region" description="Polar residues" evidence="10">
    <location>
        <begin position="612"/>
        <end position="622"/>
    </location>
</feature>
<dbReference type="GO" id="GO:0004674">
    <property type="term" value="F:protein serine/threonine kinase activity"/>
    <property type="evidence" value="ECO:0007669"/>
    <property type="project" value="UniProtKB-KW"/>
</dbReference>
<dbReference type="SUPFAM" id="SSF56112">
    <property type="entry name" value="Protein kinase-like (PK-like)"/>
    <property type="match status" value="1"/>
</dbReference>
<feature type="region of interest" description="Disordered" evidence="10">
    <location>
        <begin position="316"/>
        <end position="420"/>
    </location>
</feature>
<keyword evidence="6" id="KW-0418">Kinase</keyword>
<organism evidence="12 13">
    <name type="scientific">Bathycoccus prasinos</name>
    <dbReference type="NCBI Taxonomy" id="41875"/>
    <lineage>
        <taxon>Eukaryota</taxon>
        <taxon>Viridiplantae</taxon>
        <taxon>Chlorophyta</taxon>
        <taxon>Mamiellophyceae</taxon>
        <taxon>Mamiellales</taxon>
        <taxon>Bathycoccaceae</taxon>
        <taxon>Bathycoccus</taxon>
    </lineage>
</organism>
<sequence>MSAPPPPPPHSHPPVRAVTLKNVSCLGEELEKEQKEKQNGEEEFATTKEFISASTRGDGFRSSVPMTTTTTTTSDARIANRNAKRTAVKASSPSSKVDDVLLISTTNETRARLQTLLSDIGDDIFLVEREEEEGGGTNNNNEKTEGDDEAQSSFLEVVHSIGEHFLQFPNHAMPKWSVFAAHAIKILLKRTDLATELRKEENRKNRRALLTLLLCFTRITSLHKKIKDEVESASRAHSNNINTEAFSRTSSTTSSSSSFGAIRKKDIVATDDPSTQKLTLECFKTCENCKTMYEGVKMIQSCVALAIILTLPQLNTNNNINNSSNNSEKNSGSTAEDRNAQKRIHSPGSAAQQGRKNSFTSSRESSASPSLDIITSNNNHRTASGYNRGSSPNRMSPLDSPTSHSRSLLGSSPLGQSQGTRISNEFSRFSNVSAIAQTLAADDIERKDAFDNSSKYSSQSPSRRTNHDASFGHDGAASPTRAGAGSRVGRGVMRNPSRIFYRADMELDDDENYDNPQSNSQSDTPSGSLGAAHGGKQVSPESQRKMTSVCRICEKPVPLSELVAHSACCASSPLSSPRGDKHSRQRSMSPVDYLRTSSLSSSFEEKMRVSELSRSLSGNTNSSDRDDFLDYEGSGNNTDIGNTIPPQARVSVEDFEVLKLISSGAHGRVFLAKKRATGDIYAIKAIKKRDLVFRNTISRLKEERDALVLAANPFVIKLFYAFSSARHVYFVTEYANGGDLYSLLKQLGSLEESMARKYASEVVLALEYVHSVGVTHRDLKPDNLLISSDGHLKLADFGLSFVGASRDDNIIPKASNEKSPHHRSGSISSDALSSEKKMAVGTPDYLAPEVLLCETDEISQSVDWWSLGIIVFEMLSGVPPFHAPTPADIFDNILAGYDAHNVVVTYPEDISDEAKDIVKSLLHSEPDVRLGSLLLGGADSVKTHPWFTDIDWDNGHSEANFVPNVSNIRDTSYFIKRSSQSSSRTARQSSEESSDSAGANTVDNEYGSSSSPLRSPKGGSTLRERSREHTFESYDSGEEDDVVIDDDVYEEDFGDFNFINLAELARMNLTSEGSGHA</sequence>
<feature type="region of interest" description="Disordered" evidence="10">
    <location>
        <begin position="130"/>
        <end position="150"/>
    </location>
</feature>
<evidence type="ECO:0000256" key="9">
    <source>
        <dbReference type="ARBA" id="ARBA00048679"/>
    </source>
</evidence>
<dbReference type="AlphaFoldDB" id="K8F0M2"/>
<comment type="catalytic activity">
    <reaction evidence="8">
        <text>L-threonyl-[protein] + ATP = O-phospho-L-threonyl-[protein] + ADP + H(+)</text>
        <dbReference type="Rhea" id="RHEA:46608"/>
        <dbReference type="Rhea" id="RHEA-COMP:11060"/>
        <dbReference type="Rhea" id="RHEA-COMP:11605"/>
        <dbReference type="ChEBI" id="CHEBI:15378"/>
        <dbReference type="ChEBI" id="CHEBI:30013"/>
        <dbReference type="ChEBI" id="CHEBI:30616"/>
        <dbReference type="ChEBI" id="CHEBI:61977"/>
        <dbReference type="ChEBI" id="CHEBI:456216"/>
        <dbReference type="EC" id="2.7.11.1"/>
    </reaction>
</comment>
<feature type="compositionally biased region" description="Basic and acidic residues" evidence="10">
    <location>
        <begin position="1022"/>
        <end position="1032"/>
    </location>
</feature>
<dbReference type="InterPro" id="IPR008271">
    <property type="entry name" value="Ser/Thr_kinase_AS"/>
</dbReference>
<keyword evidence="5" id="KW-0547">Nucleotide-binding</keyword>
<feature type="compositionally biased region" description="Polar residues" evidence="10">
    <location>
        <begin position="995"/>
        <end position="1013"/>
    </location>
</feature>
<gene>
    <name evidence="12" type="ordered locus">Bathy10g00090</name>
</gene>
<dbReference type="OrthoDB" id="497127at2759"/>
<feature type="compositionally biased region" description="Polar residues" evidence="10">
    <location>
        <begin position="514"/>
        <end position="527"/>
    </location>
</feature>
<dbReference type="Proteomes" id="UP000198341">
    <property type="component" value="Chromosome 10"/>
</dbReference>
<comment type="catalytic activity">
    <reaction evidence="9">
        <text>L-seryl-[protein] + ATP = O-phospho-L-seryl-[protein] + ADP + H(+)</text>
        <dbReference type="Rhea" id="RHEA:17989"/>
        <dbReference type="Rhea" id="RHEA-COMP:9863"/>
        <dbReference type="Rhea" id="RHEA-COMP:11604"/>
        <dbReference type="ChEBI" id="CHEBI:15378"/>
        <dbReference type="ChEBI" id="CHEBI:29999"/>
        <dbReference type="ChEBI" id="CHEBI:30616"/>
        <dbReference type="ChEBI" id="CHEBI:83421"/>
        <dbReference type="ChEBI" id="CHEBI:456216"/>
        <dbReference type="EC" id="2.7.11.1"/>
    </reaction>
</comment>
<dbReference type="PANTHER" id="PTHR24356">
    <property type="entry name" value="SERINE/THREONINE-PROTEIN KINASE"/>
    <property type="match status" value="1"/>
</dbReference>
<dbReference type="PROSITE" id="PS00108">
    <property type="entry name" value="PROTEIN_KINASE_ST"/>
    <property type="match status" value="1"/>
</dbReference>
<reference evidence="12 13" key="1">
    <citation type="submission" date="2011-10" db="EMBL/GenBank/DDBJ databases">
        <authorList>
            <person name="Genoscope - CEA"/>
        </authorList>
    </citation>
    <scope>NUCLEOTIDE SEQUENCE [LARGE SCALE GENOMIC DNA]</scope>
    <source>
        <strain evidence="12 13">RCC 1105</strain>
    </source>
</reference>
<feature type="region of interest" description="Disordered" evidence="10">
    <location>
        <begin position="812"/>
        <end position="834"/>
    </location>
</feature>
<keyword evidence="2" id="KW-0723">Serine/threonine-protein kinase</keyword>
<evidence type="ECO:0000256" key="2">
    <source>
        <dbReference type="ARBA" id="ARBA00022527"/>
    </source>
</evidence>
<evidence type="ECO:0000256" key="7">
    <source>
        <dbReference type="ARBA" id="ARBA00022840"/>
    </source>
</evidence>
<feature type="compositionally biased region" description="Low complexity" evidence="10">
    <location>
        <begin position="979"/>
        <end position="988"/>
    </location>
</feature>
<accession>K8F0M2</accession>
<evidence type="ECO:0000256" key="1">
    <source>
        <dbReference type="ARBA" id="ARBA00012513"/>
    </source>
</evidence>
<feature type="compositionally biased region" description="Low complexity" evidence="10">
    <location>
        <begin position="481"/>
        <end position="491"/>
    </location>
</feature>
<dbReference type="GO" id="GO:0035556">
    <property type="term" value="P:intracellular signal transduction"/>
    <property type="evidence" value="ECO:0007669"/>
    <property type="project" value="TreeGrafter"/>
</dbReference>
<feature type="region of interest" description="Disordered" evidence="10">
    <location>
        <begin position="612"/>
        <end position="645"/>
    </location>
</feature>
<dbReference type="Gene3D" id="3.30.200.20">
    <property type="entry name" value="Phosphorylase Kinase, domain 1"/>
    <property type="match status" value="1"/>
</dbReference>
<name>K8F0M2_9CHLO</name>
<feature type="compositionally biased region" description="Low complexity" evidence="10">
    <location>
        <begin position="453"/>
        <end position="462"/>
    </location>
</feature>
<evidence type="ECO:0000256" key="4">
    <source>
        <dbReference type="ARBA" id="ARBA00022679"/>
    </source>
</evidence>
<feature type="region of interest" description="Disordered" evidence="10">
    <location>
        <begin position="571"/>
        <end position="593"/>
    </location>
</feature>
<dbReference type="GeneID" id="19013086"/>
<keyword evidence="3" id="KW-0597">Phosphoprotein</keyword>
<keyword evidence="4" id="KW-0808">Transferase</keyword>
<dbReference type="KEGG" id="bpg:Bathy10g00090"/>
<dbReference type="InterPro" id="IPR050236">
    <property type="entry name" value="Ser_Thr_kinase_AGC"/>
</dbReference>
<dbReference type="GO" id="GO:0007010">
    <property type="term" value="P:cytoskeleton organization"/>
    <property type="evidence" value="ECO:0007669"/>
    <property type="project" value="UniProtKB-ARBA"/>
</dbReference>
<keyword evidence="13" id="KW-1185">Reference proteome</keyword>
<feature type="compositionally biased region" description="Polar residues" evidence="10">
    <location>
        <begin position="349"/>
        <end position="394"/>
    </location>
</feature>
<dbReference type="Gene3D" id="1.10.510.10">
    <property type="entry name" value="Transferase(Phosphotransferase) domain 1"/>
    <property type="match status" value="1"/>
</dbReference>
<feature type="compositionally biased region" description="Low complexity" evidence="10">
    <location>
        <begin position="316"/>
        <end position="333"/>
    </location>
</feature>
<feature type="compositionally biased region" description="Polar residues" evidence="10">
    <location>
        <begin position="634"/>
        <end position="645"/>
    </location>
</feature>
<evidence type="ECO:0000256" key="8">
    <source>
        <dbReference type="ARBA" id="ARBA00047899"/>
    </source>
</evidence>
<evidence type="ECO:0000256" key="5">
    <source>
        <dbReference type="ARBA" id="ARBA00022741"/>
    </source>
</evidence>
<evidence type="ECO:0000313" key="13">
    <source>
        <dbReference type="Proteomes" id="UP000198341"/>
    </source>
</evidence>
<evidence type="ECO:0000313" key="12">
    <source>
        <dbReference type="EMBL" id="CCO18325.1"/>
    </source>
</evidence>
<dbReference type="PROSITE" id="PS50011">
    <property type="entry name" value="PROTEIN_KINASE_DOM"/>
    <property type="match status" value="1"/>
</dbReference>
<proteinExistence type="predicted"/>
<evidence type="ECO:0000256" key="10">
    <source>
        <dbReference type="SAM" id="MobiDB-lite"/>
    </source>
</evidence>
<feature type="region of interest" description="Disordered" evidence="10">
    <location>
        <begin position="979"/>
        <end position="1041"/>
    </location>
</feature>
<feature type="region of interest" description="Disordered" evidence="10">
    <location>
        <begin position="29"/>
        <end position="49"/>
    </location>
</feature>
<dbReference type="SMART" id="SM00220">
    <property type="entry name" value="S_TKc"/>
    <property type="match status" value="1"/>
</dbReference>
<dbReference type="Pfam" id="PF00069">
    <property type="entry name" value="Pkinase"/>
    <property type="match status" value="1"/>
</dbReference>
<evidence type="ECO:0000259" key="11">
    <source>
        <dbReference type="PROSITE" id="PS50011"/>
    </source>
</evidence>
<dbReference type="GO" id="GO:0005524">
    <property type="term" value="F:ATP binding"/>
    <property type="evidence" value="ECO:0007669"/>
    <property type="project" value="UniProtKB-KW"/>
</dbReference>